<protein>
    <submittedName>
        <fullName evidence="3">Probable sporulation protein, polysaccharide deacetylase family</fullName>
    </submittedName>
</protein>
<evidence type="ECO:0000313" key="3">
    <source>
        <dbReference type="EMBL" id="SHE31915.1"/>
    </source>
</evidence>
<proteinExistence type="predicted"/>
<gene>
    <name evidence="3" type="ORF">SAMN02745784_00336</name>
</gene>
<dbReference type="GO" id="GO:0005975">
    <property type="term" value="P:carbohydrate metabolic process"/>
    <property type="evidence" value="ECO:0007669"/>
    <property type="project" value="InterPro"/>
</dbReference>
<dbReference type="Proteomes" id="UP000184114">
    <property type="component" value="Unassembled WGS sequence"/>
</dbReference>
<dbReference type="PROSITE" id="PS51677">
    <property type="entry name" value="NODB"/>
    <property type="match status" value="1"/>
</dbReference>
<evidence type="ECO:0000256" key="1">
    <source>
        <dbReference type="SAM" id="Phobius"/>
    </source>
</evidence>
<evidence type="ECO:0000313" key="4">
    <source>
        <dbReference type="Proteomes" id="UP000184114"/>
    </source>
</evidence>
<dbReference type="GO" id="GO:0016020">
    <property type="term" value="C:membrane"/>
    <property type="evidence" value="ECO:0007669"/>
    <property type="project" value="TreeGrafter"/>
</dbReference>
<reference evidence="4" key="1">
    <citation type="submission" date="2016-11" db="EMBL/GenBank/DDBJ databases">
        <authorList>
            <person name="Varghese N."/>
            <person name="Submissions S."/>
        </authorList>
    </citation>
    <scope>NUCLEOTIDE SEQUENCE [LARGE SCALE GENOMIC DNA]</scope>
    <source>
        <strain evidence="4">DSM 18095</strain>
    </source>
</reference>
<keyword evidence="4" id="KW-1185">Reference proteome</keyword>
<sequence length="237" mass="27231">MKLVIVSKKTLITILIVLIVVIITLGILKVYNKTEETFNSDVYYQGNIDEKIIAFACNVDWGNENIPNMLEIFKKNDIKITYFVTGKWAEKNKDILKMIYNDKHEIGNHGYSHVDYNKLSYNENKEGIVKAHNIIKEVLDIDSKYFAPPSGAYNDNTVKAAKDLGYELIMWSIDTIDWRKDSTKDVIIKRVIPKIHNSAIVLMHPTEETVKALPEIINYLYQNGYKIGTISDVIKNN</sequence>
<accession>A0A1M4SI81</accession>
<dbReference type="RefSeq" id="WP_072972294.1">
    <property type="nucleotide sequence ID" value="NZ_FQTY01000001.1"/>
</dbReference>
<keyword evidence="1" id="KW-0472">Membrane</keyword>
<dbReference type="GeneID" id="90995029"/>
<dbReference type="SUPFAM" id="SSF88713">
    <property type="entry name" value="Glycoside hydrolase/deacetylase"/>
    <property type="match status" value="1"/>
</dbReference>
<evidence type="ECO:0000259" key="2">
    <source>
        <dbReference type="PROSITE" id="PS51677"/>
    </source>
</evidence>
<dbReference type="InterPro" id="IPR050248">
    <property type="entry name" value="Polysacc_deacetylase_ArnD"/>
</dbReference>
<dbReference type="Pfam" id="PF01522">
    <property type="entry name" value="Polysacc_deac_1"/>
    <property type="match status" value="1"/>
</dbReference>
<dbReference type="Gene3D" id="3.20.20.370">
    <property type="entry name" value="Glycoside hydrolase/deacetylase"/>
    <property type="match status" value="1"/>
</dbReference>
<dbReference type="STRING" id="1123404.SAMN02745784_00336"/>
<dbReference type="GO" id="GO:0016810">
    <property type="term" value="F:hydrolase activity, acting on carbon-nitrogen (but not peptide) bonds"/>
    <property type="evidence" value="ECO:0007669"/>
    <property type="project" value="InterPro"/>
</dbReference>
<dbReference type="InterPro" id="IPR002509">
    <property type="entry name" value="NODB_dom"/>
</dbReference>
<dbReference type="AlphaFoldDB" id="A0A1M4SI81"/>
<organism evidence="3 4">
    <name type="scientific">Tissierella praeacuta DSM 18095</name>
    <dbReference type="NCBI Taxonomy" id="1123404"/>
    <lineage>
        <taxon>Bacteria</taxon>
        <taxon>Bacillati</taxon>
        <taxon>Bacillota</taxon>
        <taxon>Tissierellia</taxon>
        <taxon>Tissierellales</taxon>
        <taxon>Tissierellaceae</taxon>
        <taxon>Tissierella</taxon>
    </lineage>
</organism>
<keyword evidence="1" id="KW-0812">Transmembrane</keyword>
<dbReference type="CDD" id="cd10950">
    <property type="entry name" value="CE4_BsYlxY_like"/>
    <property type="match status" value="1"/>
</dbReference>
<name>A0A1M4SI81_9FIRM</name>
<dbReference type="InterPro" id="IPR011330">
    <property type="entry name" value="Glyco_hydro/deAcase_b/a-brl"/>
</dbReference>
<feature type="domain" description="NodB homology" evidence="2">
    <location>
        <begin position="51"/>
        <end position="228"/>
    </location>
</feature>
<dbReference type="PANTHER" id="PTHR10587:SF80">
    <property type="entry name" value="CHITOOLIGOSACCHARIDE DEACETYLASE"/>
    <property type="match status" value="1"/>
</dbReference>
<dbReference type="PANTHER" id="PTHR10587">
    <property type="entry name" value="GLYCOSYL TRANSFERASE-RELATED"/>
    <property type="match status" value="1"/>
</dbReference>
<keyword evidence="1" id="KW-1133">Transmembrane helix</keyword>
<dbReference type="EMBL" id="FQTY01000001">
    <property type="protein sequence ID" value="SHE31915.1"/>
    <property type="molecule type" value="Genomic_DNA"/>
</dbReference>
<feature type="transmembrane region" description="Helical" evidence="1">
    <location>
        <begin position="12"/>
        <end position="31"/>
    </location>
</feature>